<evidence type="ECO:0000256" key="4">
    <source>
        <dbReference type="ARBA" id="ARBA00022806"/>
    </source>
</evidence>
<evidence type="ECO:0000313" key="10">
    <source>
        <dbReference type="Proteomes" id="UP001500866"/>
    </source>
</evidence>
<keyword evidence="4" id="KW-0347">Helicase</keyword>
<dbReference type="Pfam" id="PF18741">
    <property type="entry name" value="MTES_1575"/>
    <property type="match status" value="1"/>
</dbReference>
<evidence type="ECO:0000256" key="5">
    <source>
        <dbReference type="ARBA" id="ARBA00022840"/>
    </source>
</evidence>
<dbReference type="InterPro" id="IPR049468">
    <property type="entry name" value="Restrct_endonuc-II-like_dom"/>
</dbReference>
<dbReference type="InterPro" id="IPR041679">
    <property type="entry name" value="DNA2/NAM7-like_C"/>
</dbReference>
<dbReference type="EMBL" id="BAAADS010000025">
    <property type="protein sequence ID" value="GAA0615025.1"/>
    <property type="molecule type" value="Genomic_DNA"/>
</dbReference>
<dbReference type="Gene3D" id="3.40.50.300">
    <property type="entry name" value="P-loop containing nucleotide triphosphate hydrolases"/>
    <property type="match status" value="3"/>
</dbReference>
<organism evidence="9 10">
    <name type="scientific">Virgibacillus siamensis</name>
    <dbReference type="NCBI Taxonomy" id="480071"/>
    <lineage>
        <taxon>Bacteria</taxon>
        <taxon>Bacillati</taxon>
        <taxon>Bacillota</taxon>
        <taxon>Bacilli</taxon>
        <taxon>Bacillales</taxon>
        <taxon>Bacillaceae</taxon>
        <taxon>Virgibacillus</taxon>
    </lineage>
</organism>
<dbReference type="Pfam" id="PF13086">
    <property type="entry name" value="AAA_11"/>
    <property type="match status" value="1"/>
</dbReference>
<evidence type="ECO:0000313" key="9">
    <source>
        <dbReference type="EMBL" id="GAA0615025.1"/>
    </source>
</evidence>
<keyword evidence="2" id="KW-0547">Nucleotide-binding</keyword>
<protein>
    <submittedName>
        <fullName evidence="9">AAA domain-containing protein</fullName>
    </submittedName>
</protein>
<evidence type="ECO:0000256" key="1">
    <source>
        <dbReference type="ARBA" id="ARBA00007913"/>
    </source>
</evidence>
<feature type="domain" description="Restriction endonuclease type II-like" evidence="8">
    <location>
        <begin position="1339"/>
        <end position="1431"/>
    </location>
</feature>
<dbReference type="RefSeq" id="WP_343816201.1">
    <property type="nucleotide sequence ID" value="NZ_BAAADS010000025.1"/>
</dbReference>
<evidence type="ECO:0000259" key="8">
    <source>
        <dbReference type="Pfam" id="PF18741"/>
    </source>
</evidence>
<keyword evidence="5" id="KW-0067">ATP-binding</keyword>
<dbReference type="Proteomes" id="UP001500866">
    <property type="component" value="Unassembled WGS sequence"/>
</dbReference>
<evidence type="ECO:0000256" key="2">
    <source>
        <dbReference type="ARBA" id="ARBA00022741"/>
    </source>
</evidence>
<comment type="caution">
    <text evidence="9">The sequence shown here is derived from an EMBL/GenBank/DDBJ whole genome shotgun (WGS) entry which is preliminary data.</text>
</comment>
<dbReference type="InterPro" id="IPR011335">
    <property type="entry name" value="Restrct_endonuc-II-like"/>
</dbReference>
<gene>
    <name evidence="9" type="ORF">GCM10009001_35410</name>
</gene>
<dbReference type="PANTHER" id="PTHR43788:SF8">
    <property type="entry name" value="DNA-BINDING PROTEIN SMUBP-2"/>
    <property type="match status" value="1"/>
</dbReference>
<dbReference type="InterPro" id="IPR027417">
    <property type="entry name" value="P-loop_NTPase"/>
</dbReference>
<dbReference type="Pfam" id="PF13087">
    <property type="entry name" value="AAA_12"/>
    <property type="match status" value="1"/>
</dbReference>
<evidence type="ECO:0000256" key="3">
    <source>
        <dbReference type="ARBA" id="ARBA00022801"/>
    </source>
</evidence>
<keyword evidence="3" id="KW-0378">Hydrolase</keyword>
<dbReference type="PANTHER" id="PTHR43788">
    <property type="entry name" value="DNA2/NAM7 HELICASE FAMILY MEMBER"/>
    <property type="match status" value="1"/>
</dbReference>
<dbReference type="Gene3D" id="3.40.960.10">
    <property type="entry name" value="VSR Endonuclease"/>
    <property type="match status" value="1"/>
</dbReference>
<feature type="domain" description="DNA2/NAM7 helicase helicase" evidence="6">
    <location>
        <begin position="358"/>
        <end position="475"/>
    </location>
</feature>
<dbReference type="InterPro" id="IPR041677">
    <property type="entry name" value="DNA2/NAM7_AAA_11"/>
</dbReference>
<dbReference type="SUPFAM" id="SSF52980">
    <property type="entry name" value="Restriction endonuclease-like"/>
    <property type="match status" value="1"/>
</dbReference>
<proteinExistence type="inferred from homology"/>
<accession>A0ABN1GNY4</accession>
<name>A0ABN1GNY4_9BACI</name>
<evidence type="ECO:0000259" key="7">
    <source>
        <dbReference type="Pfam" id="PF13087"/>
    </source>
</evidence>
<keyword evidence="10" id="KW-1185">Reference proteome</keyword>
<sequence length="1459" mass="170478">MSKIQEEKAARFFNYLLELNNLVGKVDRDYKKNEMTWAITDLEELEGCNVLSQCNEEENFLEIKKPIITEEEERAPQPPDEIVNWIKSTYKREDLEPTFYVEKAEKNEYGEEKNILFEDDQVRRNLYNKWKSEWQDWADNLKLKRYVSKLYNEFFQLVSRFEREGDTLELIFGRGILTWQHSDKKIGTIRHPLVTSKLELELIPQKGLIIAKQSEENVKVEREMLTNVDLPNKQKLDEIVEELKSMDILDDMSYLFHQYASLIHPDGSFVENKGSKLSVSRKPSIFDYPIFSLRSKKVRVLREDLKQIIEGLETGTIELTEAVTSIFEEERDEAEFTAEKDSFSPLPKNHLYFPLPANEQQKEIVRRIDRSYGVTVQGPPGTGKTHTIANLVSHFLSQGKRILITSQKENALKVLKDKIPDAIRDLCVPVLGGGRESMKEIESSIRTLGEKLGELDTESLDKRINRNLESLDVSKREEARLKGELKRYTEKEGTPLIYKGEKRYKYDIAKELAQAEVDYKWIKDDVAMETEFPLTDAQWTRLWDLRNQLNKKDLLLRDKRLPVLDTEIRNVHSFKELMQKEEGLNEYEDEGQQIIQSYQLPKDHDVVQAIRDKIFDILSYKPLIVEEFSTVIVEELRAGGIREERWRKLIEEQQKNIQHLFSLYNDLITHDIRLPDKDLKDVQTDIQTVKEHFEKGKKPNFMFFLIKGKSTKYLFENNILNGKPVECLKDLDPLEKYIEYQKQKEETSRILNGNMREANGEQLDVKAARFPHEAEKVLDDIRKIIEYVDAICILENQFPAFVSINVNPYNFDELKRVNMELEVVENYIKLNYWKNKQEKEINELRHLCEEQNMHSIMYQFIEAMEQKNQEQWEALTEQLFQYEEVRKLVTEFYDLLDLLQKKFPTTAISIESSVGKEWGYIDDYQKALELKKLQTWLDETKDVNVARLKDKLEDEHQEQRKLIYDVVSASTWKSQLERVTQREKRALSSWKTYIKRFGKGSGKSAQTNLKGARDSMKIAQGAIPVWIMPINQVLENFPVMNDKFDVIIFDESSQCDLFSANVLLRGKKMIVVGDEEQISPQAIGTKFEAVNELVRRYLADVPNANLFDGNISLYEIAEQTFPKEGKLMLREHFRCVPEIIQFSNDLSYGGDMIPLRLPLEEEKLDPPVKAIKIDDGYNDAKEKDINIPEAGRIVEDIVTMTKNPTYDSQTIGVIALQGQKQAAYIEGKIREAIGDEEFVERKIICGDPYTLQGDERDVIFLSMVVAPERNFRALTKNSEKQRINVAASRAKNQMRLYHSVDVGDLNPDDLRYRLLSYCKNPSRINEQVEELEGKCDSPFEVDALRMILAKGYKVTPQVKVGKYRIDLVVEGLRNRLAVECDGEAWHGPEKFEEDMLRQESLERAGWQFWRIRGREFYFNRKSAMESLWDKLEQMDIHPVNNELINEDSISEQTKSSMYT</sequence>
<dbReference type="InterPro" id="IPR050534">
    <property type="entry name" value="Coronavir_polyprotein_1ab"/>
</dbReference>
<dbReference type="CDD" id="cd18808">
    <property type="entry name" value="SF1_C_Upf1"/>
    <property type="match status" value="1"/>
</dbReference>
<comment type="similarity">
    <text evidence="1">Belongs to the DNA2/NAM7 helicase family.</text>
</comment>
<evidence type="ECO:0000259" key="6">
    <source>
        <dbReference type="Pfam" id="PF13086"/>
    </source>
</evidence>
<dbReference type="InterPro" id="IPR047187">
    <property type="entry name" value="SF1_C_Upf1"/>
</dbReference>
<reference evidence="9 10" key="1">
    <citation type="journal article" date="2019" name="Int. J. Syst. Evol. Microbiol.">
        <title>The Global Catalogue of Microorganisms (GCM) 10K type strain sequencing project: providing services to taxonomists for standard genome sequencing and annotation.</title>
        <authorList>
            <consortium name="The Broad Institute Genomics Platform"/>
            <consortium name="The Broad Institute Genome Sequencing Center for Infectious Disease"/>
            <person name="Wu L."/>
            <person name="Ma J."/>
        </authorList>
    </citation>
    <scope>NUCLEOTIDE SEQUENCE [LARGE SCALE GENOMIC DNA]</scope>
    <source>
        <strain evidence="9 10">JCM 15395</strain>
    </source>
</reference>
<feature type="domain" description="DNA2/NAM7 helicase-like C-terminal" evidence="7">
    <location>
        <begin position="1114"/>
        <end position="1294"/>
    </location>
</feature>
<dbReference type="SUPFAM" id="SSF52540">
    <property type="entry name" value="P-loop containing nucleoside triphosphate hydrolases"/>
    <property type="match status" value="1"/>
</dbReference>